<organism evidence="1">
    <name type="scientific">bioreactor metagenome</name>
    <dbReference type="NCBI Taxonomy" id="1076179"/>
    <lineage>
        <taxon>unclassified sequences</taxon>
        <taxon>metagenomes</taxon>
        <taxon>ecological metagenomes</taxon>
    </lineage>
</organism>
<sequence length="144" mass="16159">MLGKAGKHGVHAVLDQREARGGQLVVRVAAHAHVDRQCTVKMRRDAAHHFGMVLRYDTQPKQFAHVMLHCRGREAKPRGELFRGDGMPAERHLAKDALTLRIDVDVQLGFTGQGNDLHGVRLLSRYGYHNITNHVTSIKKCKVI</sequence>
<protein>
    <submittedName>
        <fullName evidence="1">Uncharacterized protein</fullName>
    </submittedName>
</protein>
<accession>A0A645GUH3</accession>
<dbReference type="EMBL" id="VSSQ01081533">
    <property type="protein sequence ID" value="MPN30425.1"/>
    <property type="molecule type" value="Genomic_DNA"/>
</dbReference>
<dbReference type="AlphaFoldDB" id="A0A645GUH3"/>
<name>A0A645GUH3_9ZZZZ</name>
<evidence type="ECO:0000313" key="1">
    <source>
        <dbReference type="EMBL" id="MPN30425.1"/>
    </source>
</evidence>
<comment type="caution">
    <text evidence="1">The sequence shown here is derived from an EMBL/GenBank/DDBJ whole genome shotgun (WGS) entry which is preliminary data.</text>
</comment>
<reference evidence="1" key="1">
    <citation type="submission" date="2019-08" db="EMBL/GenBank/DDBJ databases">
        <authorList>
            <person name="Kucharzyk K."/>
            <person name="Murdoch R.W."/>
            <person name="Higgins S."/>
            <person name="Loffler F."/>
        </authorList>
    </citation>
    <scope>NUCLEOTIDE SEQUENCE</scope>
</reference>
<proteinExistence type="predicted"/>
<gene>
    <name evidence="1" type="ORF">SDC9_177896</name>
</gene>